<comment type="subcellular location">
    <subcellularLocation>
        <location evidence="1">Cell membrane</location>
        <topology evidence="1">Multi-pass membrane protein</topology>
    </subcellularLocation>
</comment>
<feature type="transmembrane region" description="Helical" evidence="7">
    <location>
        <begin position="29"/>
        <end position="52"/>
    </location>
</feature>
<feature type="transmembrane region" description="Helical" evidence="7">
    <location>
        <begin position="182"/>
        <end position="202"/>
    </location>
</feature>
<protein>
    <submittedName>
        <fullName evidence="8">YihY/virulence factor BrkB family protein</fullName>
    </submittedName>
</protein>
<dbReference type="PANTHER" id="PTHR30213:SF1">
    <property type="entry name" value="INNER MEMBRANE PROTEIN YHJD"/>
    <property type="match status" value="1"/>
</dbReference>
<accession>A0ABZ0CTS7</accession>
<dbReference type="NCBIfam" id="TIGR00765">
    <property type="entry name" value="yihY_not_rbn"/>
    <property type="match status" value="1"/>
</dbReference>
<feature type="transmembrane region" description="Helical" evidence="7">
    <location>
        <begin position="139"/>
        <end position="162"/>
    </location>
</feature>
<dbReference type="Proteomes" id="UP001303946">
    <property type="component" value="Chromosome"/>
</dbReference>
<feature type="region of interest" description="Disordered" evidence="6">
    <location>
        <begin position="280"/>
        <end position="305"/>
    </location>
</feature>
<evidence type="ECO:0000256" key="5">
    <source>
        <dbReference type="ARBA" id="ARBA00023136"/>
    </source>
</evidence>
<dbReference type="Pfam" id="PF03631">
    <property type="entry name" value="Virul_fac_BrkB"/>
    <property type="match status" value="1"/>
</dbReference>
<evidence type="ECO:0000256" key="6">
    <source>
        <dbReference type="SAM" id="MobiDB-lite"/>
    </source>
</evidence>
<evidence type="ECO:0000256" key="4">
    <source>
        <dbReference type="ARBA" id="ARBA00022989"/>
    </source>
</evidence>
<keyword evidence="5 7" id="KW-0472">Membrane</keyword>
<feature type="transmembrane region" description="Helical" evidence="7">
    <location>
        <begin position="214"/>
        <end position="236"/>
    </location>
</feature>
<dbReference type="PIRSF" id="PIRSF035875">
    <property type="entry name" value="RNase_BN"/>
    <property type="match status" value="1"/>
</dbReference>
<sequence>MKLAAMWQLAKKAAVSWQDDYAPSMGAALAYYTTFSAAPLLLIVVSVAGLVFGAEAARGEIFAQLRGMLGEEGAAAIQGLLESVSKPKEGVFATLVGVVVLLVGATTVFAELQDALDRIWRAPVRQRSSGLWSLLRARVLSFGMIMGIGFVLMVSLVVSAALSALGNWWAPLFGAWEVTLQLVNLLVSFGLVTLIFAMIYKIMPRVKVEWRDVWIGAAVTSLLFSIGKLLIGLYIGKSGITSGFGAAGSLAVVLVWVYYSAQIFLLGAEFTWVYAHSHGSRRGEPTPEPEISRTNEPRQARPAAT</sequence>
<evidence type="ECO:0000256" key="1">
    <source>
        <dbReference type="ARBA" id="ARBA00004651"/>
    </source>
</evidence>
<keyword evidence="4 7" id="KW-1133">Transmembrane helix</keyword>
<proteinExistence type="predicted"/>
<feature type="transmembrane region" description="Helical" evidence="7">
    <location>
        <begin position="256"/>
        <end position="275"/>
    </location>
</feature>
<feature type="compositionally biased region" description="Basic and acidic residues" evidence="6">
    <location>
        <begin position="281"/>
        <end position="299"/>
    </location>
</feature>
<dbReference type="EMBL" id="CP136336">
    <property type="protein sequence ID" value="WOB08388.1"/>
    <property type="molecule type" value="Genomic_DNA"/>
</dbReference>
<name>A0ABZ0CTS7_9BURK</name>
<evidence type="ECO:0000256" key="2">
    <source>
        <dbReference type="ARBA" id="ARBA00022475"/>
    </source>
</evidence>
<evidence type="ECO:0000313" key="9">
    <source>
        <dbReference type="Proteomes" id="UP001303946"/>
    </source>
</evidence>
<dbReference type="InterPro" id="IPR017039">
    <property type="entry name" value="Virul_fac_BrkB"/>
</dbReference>
<keyword evidence="3 7" id="KW-0812">Transmembrane</keyword>
<keyword evidence="2" id="KW-1003">Cell membrane</keyword>
<keyword evidence="9" id="KW-1185">Reference proteome</keyword>
<organism evidence="8 9">
    <name type="scientific">Piscinibacter gummiphilus</name>
    <dbReference type="NCBI Taxonomy" id="946333"/>
    <lineage>
        <taxon>Bacteria</taxon>
        <taxon>Pseudomonadati</taxon>
        <taxon>Pseudomonadota</taxon>
        <taxon>Betaproteobacteria</taxon>
        <taxon>Burkholderiales</taxon>
        <taxon>Sphaerotilaceae</taxon>
        <taxon>Piscinibacter</taxon>
    </lineage>
</organism>
<evidence type="ECO:0000256" key="7">
    <source>
        <dbReference type="SAM" id="Phobius"/>
    </source>
</evidence>
<gene>
    <name evidence="8" type="ORF">RXV79_26245</name>
</gene>
<dbReference type="PANTHER" id="PTHR30213">
    <property type="entry name" value="INNER MEMBRANE PROTEIN YHJD"/>
    <property type="match status" value="1"/>
</dbReference>
<feature type="transmembrane region" description="Helical" evidence="7">
    <location>
        <begin position="90"/>
        <end position="112"/>
    </location>
</feature>
<dbReference type="RefSeq" id="WP_316701127.1">
    <property type="nucleotide sequence ID" value="NZ_CP136336.1"/>
</dbReference>
<evidence type="ECO:0000256" key="3">
    <source>
        <dbReference type="ARBA" id="ARBA00022692"/>
    </source>
</evidence>
<evidence type="ECO:0000313" key="8">
    <source>
        <dbReference type="EMBL" id="WOB08388.1"/>
    </source>
</evidence>
<reference evidence="8 9" key="1">
    <citation type="submission" date="2023-10" db="EMBL/GenBank/DDBJ databases">
        <title>Bacteria for the degradation of biodegradable plastic PBAT(Polybutylene adipate terephthalate).</title>
        <authorList>
            <person name="Weon H.-Y."/>
            <person name="Yeon J."/>
        </authorList>
    </citation>
    <scope>NUCLEOTIDE SEQUENCE [LARGE SCALE GENOMIC DNA]</scope>
    <source>
        <strain evidence="8 9">SBD 7-3</strain>
    </source>
</reference>